<sequence>MFDADEGESICIIDLLPTLESITVLIGIASTVITHTLLSSSAIGAVLVISVFTIILDLIPGFYDFEALGKVYRPGTTTCFYCGLLVPVAELLTRHSAGNNECFGRTVAFCGCVLIVLLVRNLTLAADTLQPDDGFTSKFSHSFFISIAFALLLSIISYFVWNIAIWIDPEFLVLAANCALIGFLIIESVRSLKIQPFGSWLREYLEIFIDEKDQGNIILTHIYLLVGFTCPLWLYGSSFEKIPPAVLSGVLSLGIGDTAAAVVGSKYGVRKWPGSNKSLEGTTAAILFQIIAIMILKLTGIMQQISVFRLFTAIVMTSFLEAFTAQIDNIVLPLYMYVLLI</sequence>
<feature type="transmembrane region" description="Helical" evidence="10">
    <location>
        <begin position="143"/>
        <end position="165"/>
    </location>
</feature>
<dbReference type="AlphaFoldDB" id="A0A7I8VNQ9"/>
<dbReference type="OrthoDB" id="377083at2759"/>
<dbReference type="GO" id="GO:0043048">
    <property type="term" value="P:dolichyl monophosphate biosynthetic process"/>
    <property type="evidence" value="ECO:0007669"/>
    <property type="project" value="TreeGrafter"/>
</dbReference>
<proteinExistence type="inferred from homology"/>
<evidence type="ECO:0000256" key="4">
    <source>
        <dbReference type="ARBA" id="ARBA00022679"/>
    </source>
</evidence>
<evidence type="ECO:0000313" key="12">
    <source>
        <dbReference type="Proteomes" id="UP000549394"/>
    </source>
</evidence>
<evidence type="ECO:0000256" key="8">
    <source>
        <dbReference type="ARBA" id="ARBA00022989"/>
    </source>
</evidence>
<comment type="caution">
    <text evidence="11">The sequence shown here is derived from an EMBL/GenBank/DDBJ whole genome shotgun (WGS) entry which is preliminary data.</text>
</comment>
<feature type="transmembrane region" description="Helical" evidence="10">
    <location>
        <begin position="284"/>
        <end position="305"/>
    </location>
</feature>
<feature type="transmembrane region" description="Helical" evidence="10">
    <location>
        <begin position="171"/>
        <end position="189"/>
    </location>
</feature>
<evidence type="ECO:0000256" key="10">
    <source>
        <dbReference type="SAM" id="Phobius"/>
    </source>
</evidence>
<comment type="subcellular location">
    <subcellularLocation>
        <location evidence="1">Endoplasmic reticulum membrane</location>
        <topology evidence="1">Multi-pass membrane protein</topology>
    </subcellularLocation>
</comment>
<keyword evidence="7" id="KW-0256">Endoplasmic reticulum</keyword>
<reference evidence="11 12" key="1">
    <citation type="submission" date="2020-08" db="EMBL/GenBank/DDBJ databases">
        <authorList>
            <person name="Hejnol A."/>
        </authorList>
    </citation>
    <scope>NUCLEOTIDE SEQUENCE [LARGE SCALE GENOMIC DNA]</scope>
</reference>
<evidence type="ECO:0000313" key="11">
    <source>
        <dbReference type="EMBL" id="CAD5117881.1"/>
    </source>
</evidence>
<dbReference type="EMBL" id="CAJFCJ010000007">
    <property type="protein sequence ID" value="CAD5117881.1"/>
    <property type="molecule type" value="Genomic_DNA"/>
</dbReference>
<dbReference type="PANTHER" id="PTHR13205">
    <property type="entry name" value="TRANSMEMBRANE PROTEIN 15-RELATED"/>
    <property type="match status" value="1"/>
</dbReference>
<feature type="transmembrane region" description="Helical" evidence="10">
    <location>
        <begin position="311"/>
        <end position="340"/>
    </location>
</feature>
<dbReference type="GO" id="GO:0004168">
    <property type="term" value="F:dolichol kinase activity"/>
    <property type="evidence" value="ECO:0007669"/>
    <property type="project" value="UniProtKB-EC"/>
</dbReference>
<evidence type="ECO:0000256" key="1">
    <source>
        <dbReference type="ARBA" id="ARBA00004477"/>
    </source>
</evidence>
<evidence type="ECO:0000256" key="7">
    <source>
        <dbReference type="ARBA" id="ARBA00022824"/>
    </source>
</evidence>
<keyword evidence="12" id="KW-1185">Reference proteome</keyword>
<evidence type="ECO:0000256" key="9">
    <source>
        <dbReference type="ARBA" id="ARBA00023136"/>
    </source>
</evidence>
<evidence type="ECO:0000256" key="3">
    <source>
        <dbReference type="ARBA" id="ARBA00012132"/>
    </source>
</evidence>
<dbReference type="Proteomes" id="UP000549394">
    <property type="component" value="Unassembled WGS sequence"/>
</dbReference>
<dbReference type="GO" id="GO:0005789">
    <property type="term" value="C:endoplasmic reticulum membrane"/>
    <property type="evidence" value="ECO:0007669"/>
    <property type="project" value="UniProtKB-SubCell"/>
</dbReference>
<dbReference type="PANTHER" id="PTHR13205:SF15">
    <property type="entry name" value="DOLICHOL KINASE"/>
    <property type="match status" value="1"/>
</dbReference>
<protein>
    <recommendedName>
        <fullName evidence="3">dolichol kinase</fullName>
        <ecNumber evidence="3">2.7.1.108</ecNumber>
    </recommendedName>
</protein>
<keyword evidence="5 10" id="KW-0812">Transmembrane</keyword>
<feature type="transmembrane region" description="Helical" evidence="10">
    <location>
        <begin position="71"/>
        <end position="91"/>
    </location>
</feature>
<feature type="transmembrane region" description="Helical" evidence="10">
    <location>
        <begin position="39"/>
        <end position="59"/>
    </location>
</feature>
<feature type="transmembrane region" description="Helical" evidence="10">
    <location>
        <begin position="12"/>
        <end position="33"/>
    </location>
</feature>
<evidence type="ECO:0000256" key="2">
    <source>
        <dbReference type="ARBA" id="ARBA00010794"/>
    </source>
</evidence>
<dbReference type="EC" id="2.7.1.108" evidence="3"/>
<accession>A0A7I8VNQ9</accession>
<gene>
    <name evidence="11" type="ORF">DGYR_LOCUS6354</name>
</gene>
<name>A0A7I8VNQ9_9ANNE</name>
<feature type="transmembrane region" description="Helical" evidence="10">
    <location>
        <begin position="242"/>
        <end position="263"/>
    </location>
</feature>
<organism evidence="11 12">
    <name type="scientific">Dimorphilus gyrociliatus</name>
    <dbReference type="NCBI Taxonomy" id="2664684"/>
    <lineage>
        <taxon>Eukaryota</taxon>
        <taxon>Metazoa</taxon>
        <taxon>Spiralia</taxon>
        <taxon>Lophotrochozoa</taxon>
        <taxon>Annelida</taxon>
        <taxon>Polychaeta</taxon>
        <taxon>Polychaeta incertae sedis</taxon>
        <taxon>Dinophilidae</taxon>
        <taxon>Dimorphilus</taxon>
    </lineage>
</organism>
<feature type="transmembrane region" description="Helical" evidence="10">
    <location>
        <begin position="217"/>
        <end position="236"/>
    </location>
</feature>
<comment type="similarity">
    <text evidence="2">Belongs to the polyprenol kinase family.</text>
</comment>
<evidence type="ECO:0000256" key="6">
    <source>
        <dbReference type="ARBA" id="ARBA00022777"/>
    </source>
</evidence>
<keyword evidence="8 10" id="KW-1133">Transmembrane helix</keyword>
<keyword evidence="6" id="KW-0418">Kinase</keyword>
<keyword evidence="4" id="KW-0808">Transferase</keyword>
<keyword evidence="9 10" id="KW-0472">Membrane</keyword>
<dbReference type="InterPro" id="IPR032974">
    <property type="entry name" value="Polypren_kinase"/>
</dbReference>
<evidence type="ECO:0000256" key="5">
    <source>
        <dbReference type="ARBA" id="ARBA00022692"/>
    </source>
</evidence>
<feature type="transmembrane region" description="Helical" evidence="10">
    <location>
        <begin position="103"/>
        <end position="122"/>
    </location>
</feature>